<dbReference type="RefSeq" id="WP_134422287.1">
    <property type="nucleotide sequence ID" value="NZ_SOHA01000001.1"/>
</dbReference>
<dbReference type="EMBL" id="SOHA01000001">
    <property type="protein sequence ID" value="TFD34119.1"/>
    <property type="molecule type" value="Genomic_DNA"/>
</dbReference>
<feature type="transmembrane region" description="Helical" evidence="2">
    <location>
        <begin position="54"/>
        <end position="80"/>
    </location>
</feature>
<keyword evidence="2" id="KW-0812">Transmembrane</keyword>
<evidence type="ECO:0000256" key="1">
    <source>
        <dbReference type="SAM" id="MobiDB-lite"/>
    </source>
</evidence>
<comment type="caution">
    <text evidence="3">The sequence shown here is derived from an EMBL/GenBank/DDBJ whole genome shotgun (WGS) entry which is preliminary data.</text>
</comment>
<evidence type="ECO:0000313" key="4">
    <source>
        <dbReference type="Proteomes" id="UP000297472"/>
    </source>
</evidence>
<dbReference type="Proteomes" id="UP000297472">
    <property type="component" value="Unassembled WGS sequence"/>
</dbReference>
<keyword evidence="2" id="KW-1133">Transmembrane helix</keyword>
<dbReference type="OrthoDB" id="5126096at2"/>
<evidence type="ECO:0000256" key="2">
    <source>
        <dbReference type="SAM" id="Phobius"/>
    </source>
</evidence>
<feature type="region of interest" description="Disordered" evidence="1">
    <location>
        <begin position="117"/>
        <end position="151"/>
    </location>
</feature>
<evidence type="ECO:0000313" key="3">
    <source>
        <dbReference type="EMBL" id="TFD34119.1"/>
    </source>
</evidence>
<feature type="transmembrane region" description="Helical" evidence="2">
    <location>
        <begin position="12"/>
        <end position="34"/>
    </location>
</feature>
<keyword evidence="2" id="KW-0472">Membrane</keyword>
<feature type="compositionally biased region" description="Basic and acidic residues" evidence="1">
    <location>
        <begin position="130"/>
        <end position="151"/>
    </location>
</feature>
<protein>
    <recommendedName>
        <fullName evidence="5">Dinucleotide-utilizing enzyme</fullName>
    </recommendedName>
</protein>
<proteinExistence type="predicted"/>
<keyword evidence="4" id="KW-1185">Reference proteome</keyword>
<accession>A0A4Y8JZV1</accession>
<name>A0A4Y8JZV1_9MICO</name>
<reference evidence="3 4" key="1">
    <citation type="submission" date="2019-03" db="EMBL/GenBank/DDBJ databases">
        <title>Genomics of glacier-inhabiting Cryobacterium strains.</title>
        <authorList>
            <person name="Liu Q."/>
            <person name="Xin Y.-H."/>
        </authorList>
    </citation>
    <scope>NUCLEOTIDE SEQUENCE [LARGE SCALE GENOMIC DNA]</scope>
    <source>
        <strain evidence="3 4">TMT1-51</strain>
    </source>
</reference>
<sequence length="151" mass="15507">MANKTAGILTKLNLPLVALWVAGVIVTVVGWLVLSSSNGAQAEFYTSASQDYAGYFAAQSGSTLGSVLIGAGVLGMLLALASQVRVRGAVVASVVEDVVVVDEEEEFEDELGVTAVPVTDAGESGVESGEGEKAETAEKQESELEESVRAS</sequence>
<organism evidence="3 4">
    <name type="scientific">Cryobacterium cryoconiti</name>
    <dbReference type="NCBI Taxonomy" id="1259239"/>
    <lineage>
        <taxon>Bacteria</taxon>
        <taxon>Bacillati</taxon>
        <taxon>Actinomycetota</taxon>
        <taxon>Actinomycetes</taxon>
        <taxon>Micrococcales</taxon>
        <taxon>Microbacteriaceae</taxon>
        <taxon>Cryobacterium</taxon>
    </lineage>
</organism>
<evidence type="ECO:0008006" key="5">
    <source>
        <dbReference type="Google" id="ProtNLM"/>
    </source>
</evidence>
<gene>
    <name evidence="3" type="ORF">E3T49_00105</name>
</gene>
<dbReference type="AlphaFoldDB" id="A0A4Y8JZV1"/>